<evidence type="ECO:0000313" key="4">
    <source>
        <dbReference type="Proteomes" id="UP000307943"/>
    </source>
</evidence>
<feature type="transmembrane region" description="Helical" evidence="2">
    <location>
        <begin position="12"/>
        <end position="31"/>
    </location>
</feature>
<dbReference type="EMBL" id="VDCQ01000015">
    <property type="protein sequence ID" value="TNJ65828.1"/>
    <property type="molecule type" value="Genomic_DNA"/>
</dbReference>
<feature type="transmembrane region" description="Helical" evidence="2">
    <location>
        <begin position="37"/>
        <end position="57"/>
    </location>
</feature>
<accession>A0A5C4T9T9</accession>
<keyword evidence="2" id="KW-0812">Transmembrane</keyword>
<feature type="transmembrane region" description="Helical" evidence="2">
    <location>
        <begin position="132"/>
        <end position="153"/>
    </location>
</feature>
<feature type="transmembrane region" description="Helical" evidence="2">
    <location>
        <begin position="108"/>
        <end position="126"/>
    </location>
</feature>
<keyword evidence="4" id="KW-1185">Reference proteome</keyword>
<dbReference type="Proteomes" id="UP000307943">
    <property type="component" value="Unassembled WGS sequence"/>
</dbReference>
<name>A0A5C4T9T9_9BACL</name>
<reference evidence="3 4" key="1">
    <citation type="submission" date="2019-05" db="EMBL/GenBank/DDBJ databases">
        <title>We sequenced the genome of Paenibacillus hemerocallicola KCTC 33185 for further insight into its adaptation and study the phylogeny of Paenibacillus.</title>
        <authorList>
            <person name="Narsing Rao M.P."/>
        </authorList>
    </citation>
    <scope>NUCLEOTIDE SEQUENCE [LARGE SCALE GENOMIC DNA]</scope>
    <source>
        <strain evidence="3 4">KCTC 33185</strain>
    </source>
</reference>
<protein>
    <submittedName>
        <fullName evidence="3">Uncharacterized protein</fullName>
    </submittedName>
</protein>
<feature type="transmembrane region" description="Helical" evidence="2">
    <location>
        <begin position="160"/>
        <end position="178"/>
    </location>
</feature>
<keyword evidence="2" id="KW-1133">Transmembrane helix</keyword>
<proteinExistence type="predicted"/>
<dbReference type="AlphaFoldDB" id="A0A5C4T9T9"/>
<evidence type="ECO:0000256" key="1">
    <source>
        <dbReference type="SAM" id="MobiDB-lite"/>
    </source>
</evidence>
<gene>
    <name evidence="3" type="ORF">FE784_12980</name>
</gene>
<dbReference type="OrthoDB" id="2603868at2"/>
<feature type="transmembrane region" description="Helical" evidence="2">
    <location>
        <begin position="184"/>
        <end position="204"/>
    </location>
</feature>
<keyword evidence="2" id="KW-0472">Membrane</keyword>
<evidence type="ECO:0000313" key="3">
    <source>
        <dbReference type="EMBL" id="TNJ65828.1"/>
    </source>
</evidence>
<feature type="region of interest" description="Disordered" evidence="1">
    <location>
        <begin position="62"/>
        <end position="86"/>
    </location>
</feature>
<organism evidence="3 4">
    <name type="scientific">Paenibacillus hemerocallicola</name>
    <dbReference type="NCBI Taxonomy" id="1172614"/>
    <lineage>
        <taxon>Bacteria</taxon>
        <taxon>Bacillati</taxon>
        <taxon>Bacillota</taxon>
        <taxon>Bacilli</taxon>
        <taxon>Bacillales</taxon>
        <taxon>Paenibacillaceae</taxon>
        <taxon>Paenibacillus</taxon>
    </lineage>
</organism>
<dbReference type="RefSeq" id="WP_139602628.1">
    <property type="nucleotide sequence ID" value="NZ_VDCQ01000015.1"/>
</dbReference>
<comment type="caution">
    <text evidence="3">The sequence shown here is derived from an EMBL/GenBank/DDBJ whole genome shotgun (WGS) entry which is preliminary data.</text>
</comment>
<sequence>MKRLAAEAYSIIPYLYIWGLQWMANSLLQYFRVLDPNGTIGMVLLWAAAVLSIFYAVRGLGSRGKKAHPRSGSIDGTPGSGSDSATIGTASCKVEADSEGSHSASAPGWAIPVLAAAALLVIVVLLSRLGVVPLFTAELSRSFALACFYLYVGMKLGREIVYLGLWLLSLSIIITVWYLGYAPIILGFSAGASLLACAVILRIWRRAGLRI</sequence>
<evidence type="ECO:0000256" key="2">
    <source>
        <dbReference type="SAM" id="Phobius"/>
    </source>
</evidence>